<dbReference type="Gene3D" id="1.20.81.30">
    <property type="entry name" value="Type II secretion system (T2SS), domain F"/>
    <property type="match status" value="2"/>
</dbReference>
<dbReference type="EMBL" id="JSCE01000037">
    <property type="protein sequence ID" value="KHM52909.1"/>
    <property type="molecule type" value="Genomic_DNA"/>
</dbReference>
<evidence type="ECO:0000259" key="8">
    <source>
        <dbReference type="Pfam" id="PF00482"/>
    </source>
</evidence>
<comment type="subcellular location">
    <subcellularLocation>
        <location evidence="1">Cell membrane</location>
        <topology evidence="1">Multi-pass membrane protein</topology>
    </subcellularLocation>
</comment>
<keyword evidence="10" id="KW-1185">Reference proteome</keyword>
<gene>
    <name evidence="9" type="ORF">NZ47_01965</name>
</gene>
<evidence type="ECO:0000256" key="5">
    <source>
        <dbReference type="ARBA" id="ARBA00022989"/>
    </source>
</evidence>
<sequence>MKIFDYIVLDDRGRRSQGTVEGAGRAAVYEELRSQGMIIISLREKTKFKILELGHNSDSWKKIKKSQFYRQGAIMMKAGVPIGEVVRIMEGESGNDGGLKEKLSSGMSLASAMTACGKKFSSQEIAMVEAGEYGGNLEWVFSALADNFQRREALEKGFRMAMLYPGFLVLLSLCSLTFVILGVLPVILDVFGDLSLELPWTTRLLISASQVSGEVVFMAAGAFILILFVIRGVRSHQGLGSYGDGLMLRLPFFGRLWLMKDMSVLLGTLSMLLESGIVIDKAVDSCVALCSNLCLREAVQEMGRRLARGNGLTACMRGDLYPEVIREMVSVGEASGELSVMLRHGSELCLEESENKIRLIETMAEPVIVTVLGLIIGFIVISVVWPMLELMTAYF</sequence>
<dbReference type="PANTHER" id="PTHR30012">
    <property type="entry name" value="GENERAL SECRETION PATHWAY PROTEIN"/>
    <property type="match status" value="1"/>
</dbReference>
<evidence type="ECO:0000313" key="10">
    <source>
        <dbReference type="Proteomes" id="UP000030993"/>
    </source>
</evidence>
<keyword evidence="4 7" id="KW-0812">Transmembrane</keyword>
<organism evidence="9 10">
    <name type="scientific">Anaerovibrio lipolyticus</name>
    <dbReference type="NCBI Taxonomy" id="82374"/>
    <lineage>
        <taxon>Bacteria</taxon>
        <taxon>Bacillati</taxon>
        <taxon>Bacillota</taxon>
        <taxon>Negativicutes</taxon>
        <taxon>Selenomonadales</taxon>
        <taxon>Selenomonadaceae</taxon>
        <taxon>Anaerovibrio</taxon>
    </lineage>
</organism>
<evidence type="ECO:0000256" key="6">
    <source>
        <dbReference type="ARBA" id="ARBA00023136"/>
    </source>
</evidence>
<evidence type="ECO:0000256" key="4">
    <source>
        <dbReference type="ARBA" id="ARBA00022692"/>
    </source>
</evidence>
<comment type="caution">
    <text evidence="9">The sequence shown here is derived from an EMBL/GenBank/DDBJ whole genome shotgun (WGS) entry which is preliminary data.</text>
</comment>
<dbReference type="RefSeq" id="WP_039206021.1">
    <property type="nucleotide sequence ID" value="NZ_JSCE01000037.1"/>
</dbReference>
<protein>
    <recommendedName>
        <fullName evidence="8">Type II secretion system protein GspF domain-containing protein</fullName>
    </recommendedName>
</protein>
<feature type="transmembrane region" description="Helical" evidence="7">
    <location>
        <begin position="161"/>
        <end position="188"/>
    </location>
</feature>
<dbReference type="InterPro" id="IPR042094">
    <property type="entry name" value="T2SS_GspF_sf"/>
</dbReference>
<dbReference type="InterPro" id="IPR003004">
    <property type="entry name" value="GspF/PilC"/>
</dbReference>
<comment type="similarity">
    <text evidence="2">Belongs to the GSP F family.</text>
</comment>
<dbReference type="InterPro" id="IPR018076">
    <property type="entry name" value="T2SS_GspF_dom"/>
</dbReference>
<accession>A0A0B2JZD1</accession>
<evidence type="ECO:0000256" key="7">
    <source>
        <dbReference type="SAM" id="Phobius"/>
    </source>
</evidence>
<keyword evidence="5 7" id="KW-1133">Transmembrane helix</keyword>
<dbReference type="PANTHER" id="PTHR30012:SF0">
    <property type="entry name" value="TYPE II SECRETION SYSTEM PROTEIN F-RELATED"/>
    <property type="match status" value="1"/>
</dbReference>
<name>A0A0B2JZD1_9FIRM</name>
<evidence type="ECO:0000313" key="9">
    <source>
        <dbReference type="EMBL" id="KHM52909.1"/>
    </source>
</evidence>
<reference evidence="9 10" key="1">
    <citation type="journal article" date="2013" name="PLoS ONE">
        <title>Identification and characterization of three novel lipases belonging to families II and V from Anaerovibrio lipolyticus 5ST.</title>
        <authorList>
            <person name="Prive F."/>
            <person name="Kaderbhai N.N."/>
            <person name="Girdwood S."/>
            <person name="Worgan H.J."/>
            <person name="Pinloche E."/>
            <person name="Scollan N.D."/>
            <person name="Huws S.A."/>
            <person name="Newbold C.J."/>
        </authorList>
    </citation>
    <scope>NUCLEOTIDE SEQUENCE [LARGE SCALE GENOMIC DNA]</scope>
    <source>
        <strain evidence="9 10">5S</strain>
    </source>
</reference>
<proteinExistence type="inferred from homology"/>
<feature type="domain" description="Type II secretion system protein GspF" evidence="8">
    <location>
        <begin position="68"/>
        <end position="185"/>
    </location>
</feature>
<dbReference type="STRING" id="82374.NZ47_01965"/>
<feature type="transmembrane region" description="Helical" evidence="7">
    <location>
        <begin position="367"/>
        <end position="388"/>
    </location>
</feature>
<feature type="domain" description="Type II secretion system protein GspF" evidence="8">
    <location>
        <begin position="266"/>
        <end position="386"/>
    </location>
</feature>
<evidence type="ECO:0000256" key="3">
    <source>
        <dbReference type="ARBA" id="ARBA00022475"/>
    </source>
</evidence>
<evidence type="ECO:0000256" key="1">
    <source>
        <dbReference type="ARBA" id="ARBA00004651"/>
    </source>
</evidence>
<dbReference type="AlphaFoldDB" id="A0A0B2JZD1"/>
<keyword evidence="6 7" id="KW-0472">Membrane</keyword>
<dbReference type="Proteomes" id="UP000030993">
    <property type="component" value="Unassembled WGS sequence"/>
</dbReference>
<feature type="transmembrane region" description="Helical" evidence="7">
    <location>
        <begin position="208"/>
        <end position="230"/>
    </location>
</feature>
<evidence type="ECO:0000256" key="2">
    <source>
        <dbReference type="ARBA" id="ARBA00005745"/>
    </source>
</evidence>
<dbReference type="eggNOG" id="COG1459">
    <property type="taxonomic scope" value="Bacteria"/>
</dbReference>
<dbReference type="GO" id="GO:0005886">
    <property type="term" value="C:plasma membrane"/>
    <property type="evidence" value="ECO:0007669"/>
    <property type="project" value="UniProtKB-SubCell"/>
</dbReference>
<keyword evidence="3" id="KW-1003">Cell membrane</keyword>
<dbReference type="Pfam" id="PF00482">
    <property type="entry name" value="T2SSF"/>
    <property type="match status" value="2"/>
</dbReference>
<dbReference type="PRINTS" id="PR00812">
    <property type="entry name" value="BCTERIALGSPF"/>
</dbReference>